<name>A0A0R0BVH3_9GAMM</name>
<comment type="caution">
    <text evidence="1">The sequence shown here is derived from an EMBL/GenBank/DDBJ whole genome shotgun (WGS) entry which is preliminary data.</text>
</comment>
<dbReference type="AlphaFoldDB" id="A0A0R0BVH3"/>
<protein>
    <submittedName>
        <fullName evidence="1">Uncharacterized protein</fullName>
    </submittedName>
</protein>
<reference evidence="1 2" key="1">
    <citation type="submission" date="2015-05" db="EMBL/GenBank/DDBJ databases">
        <title>Genome sequencing and analysis of members of genus Stenotrophomonas.</title>
        <authorList>
            <person name="Patil P.P."/>
            <person name="Midha S."/>
            <person name="Patil P.B."/>
        </authorList>
    </citation>
    <scope>NUCLEOTIDE SEQUENCE [LARGE SCALE GENOMIC DNA]</scope>
    <source>
        <strain evidence="1 2">DSM 17805</strain>
    </source>
</reference>
<dbReference type="Proteomes" id="UP000051254">
    <property type="component" value="Unassembled WGS sequence"/>
</dbReference>
<organism evidence="1 2">
    <name type="scientific">Stenotrophomonas koreensis</name>
    <dbReference type="NCBI Taxonomy" id="266128"/>
    <lineage>
        <taxon>Bacteria</taxon>
        <taxon>Pseudomonadati</taxon>
        <taxon>Pseudomonadota</taxon>
        <taxon>Gammaproteobacteria</taxon>
        <taxon>Lysobacterales</taxon>
        <taxon>Lysobacteraceae</taxon>
        <taxon>Stenotrophomonas</taxon>
    </lineage>
</organism>
<accession>A0A0R0BVH3</accession>
<dbReference type="EMBL" id="LDJH01000015">
    <property type="protein sequence ID" value="KRG57489.1"/>
    <property type="molecule type" value="Genomic_DNA"/>
</dbReference>
<dbReference type="PATRIC" id="fig|266128.3.peg.818"/>
<gene>
    <name evidence="1" type="ORF">ABB25_09750</name>
</gene>
<evidence type="ECO:0000313" key="2">
    <source>
        <dbReference type="Proteomes" id="UP000051254"/>
    </source>
</evidence>
<keyword evidence="2" id="KW-1185">Reference proteome</keyword>
<sequence>MVWAGVATDAGRLGHEPEHRMSVRLPNSLCDPAHPRHRQWFTLLGLLQAQCSGHRPLGEEDCRRAAAQLLMEVVLRQLGQVERVRVDAGGHLHVRCQRGQYRRWFWLDGRLATAYRVEEVTTALDEACRAWAIGVE</sequence>
<proteinExistence type="predicted"/>
<evidence type="ECO:0000313" key="1">
    <source>
        <dbReference type="EMBL" id="KRG57489.1"/>
    </source>
</evidence>